<evidence type="ECO:0000313" key="4">
    <source>
        <dbReference type="Proteomes" id="UP000293162"/>
    </source>
</evidence>
<feature type="domain" description="Trimeric autotransporter adhesin YadA-like head" evidence="2">
    <location>
        <begin position="171"/>
        <end position="190"/>
    </location>
</feature>
<keyword evidence="1" id="KW-0732">Signal</keyword>
<dbReference type="InterPro" id="IPR011049">
    <property type="entry name" value="Serralysin-like_metalloprot_C"/>
</dbReference>
<dbReference type="EMBL" id="SEWF01000005">
    <property type="protein sequence ID" value="RYU96814.1"/>
    <property type="molecule type" value="Genomic_DNA"/>
</dbReference>
<dbReference type="Gene3D" id="2.150.10.10">
    <property type="entry name" value="Serralysin-like metalloprotease, C-terminal"/>
    <property type="match status" value="2"/>
</dbReference>
<name>A0A4Q5M399_9BACT</name>
<feature type="domain" description="Trimeric autotransporter adhesin YadA-like head" evidence="2">
    <location>
        <begin position="200"/>
        <end position="222"/>
    </location>
</feature>
<evidence type="ECO:0000256" key="1">
    <source>
        <dbReference type="SAM" id="SignalP"/>
    </source>
</evidence>
<feature type="chain" id="PRO_5020639880" description="Trimeric autotransporter adhesin YadA-like head domain-containing protein" evidence="1">
    <location>
        <begin position="19"/>
        <end position="516"/>
    </location>
</feature>
<dbReference type="InterPro" id="IPR008640">
    <property type="entry name" value="Adhesin_Head_dom"/>
</dbReference>
<feature type="domain" description="Trimeric autotransporter adhesin YadA-like head" evidence="2">
    <location>
        <begin position="140"/>
        <end position="164"/>
    </location>
</feature>
<dbReference type="CDD" id="cd12820">
    <property type="entry name" value="LbR_YadA-like"/>
    <property type="match status" value="1"/>
</dbReference>
<sequence>MKKIFLLLLSVATFEANAQFVEARTDSFKTRVPLRLMNIGEGAGKVLTSDAQGRATWQTPAGGSGLWTVAGLGGNEIQNTNAGGFWSSYGTIVPITANNTTNPPTAPVAGSGTRMMWIPSRSAFRAGTVNGNAWDAANVGLHSFATGYNSWASGVGNVAIGTGAISDGTSNTIAIGEGSHASGYRNMAFGIGAISDGTSNTVAIGESAHASGEGGIAMGQFSLADGSVRSIAIGVNTRASANYSTAIGTGTIANAYYSLALGYYNLPISSNATSWVSTDPLLYIGNGQSEASQSNAMVIQKNGVVNIGVTPTSSTTYKLKLGGSMSATGTVQASNLRSTGLSGIGERHVCTDASGNLIECTNNSANLLYYNVSALGFHPVLSASTPLTAFVRNVERALISFANGTKSGDAHAFAPVELPDGALMSKMIMNYKQNSGGEMKLTFYSVEKQTDAVGSIEVIILSDDTSPGTIREATADFDKETKIDNSKYYYYLKLECESNWQGTDMALRGVIFAYSK</sequence>
<evidence type="ECO:0000313" key="3">
    <source>
        <dbReference type="EMBL" id="RYU96814.1"/>
    </source>
</evidence>
<feature type="signal peptide" evidence="1">
    <location>
        <begin position="1"/>
        <end position="18"/>
    </location>
</feature>
<keyword evidence="4" id="KW-1185">Reference proteome</keyword>
<dbReference type="OrthoDB" id="925207at2"/>
<dbReference type="RefSeq" id="WP_130019770.1">
    <property type="nucleotide sequence ID" value="NZ_SEWF01000005.1"/>
</dbReference>
<accession>A0A4Q5M399</accession>
<reference evidence="3 4" key="1">
    <citation type="submission" date="2019-02" db="EMBL/GenBank/DDBJ databases">
        <title>Bacterial novel species Emticicia sp. 17J42-9 isolated from soil.</title>
        <authorList>
            <person name="Jung H.-Y."/>
        </authorList>
    </citation>
    <scope>NUCLEOTIDE SEQUENCE [LARGE SCALE GENOMIC DNA]</scope>
    <source>
        <strain evidence="3 4">17J42-9</strain>
    </source>
</reference>
<comment type="caution">
    <text evidence="3">The sequence shown here is derived from an EMBL/GenBank/DDBJ whole genome shotgun (WGS) entry which is preliminary data.</text>
</comment>
<proteinExistence type="predicted"/>
<dbReference type="AlphaFoldDB" id="A0A4Q5M399"/>
<dbReference type="GO" id="GO:0019867">
    <property type="term" value="C:outer membrane"/>
    <property type="evidence" value="ECO:0007669"/>
    <property type="project" value="InterPro"/>
</dbReference>
<protein>
    <recommendedName>
        <fullName evidence="2">Trimeric autotransporter adhesin YadA-like head domain-containing protein</fullName>
    </recommendedName>
</protein>
<feature type="domain" description="Trimeric autotransporter adhesin YadA-like head" evidence="2">
    <location>
        <begin position="229"/>
        <end position="250"/>
    </location>
</feature>
<dbReference type="SUPFAM" id="SSF101967">
    <property type="entry name" value="Adhesin YadA, collagen-binding domain"/>
    <property type="match status" value="1"/>
</dbReference>
<evidence type="ECO:0000259" key="2">
    <source>
        <dbReference type="Pfam" id="PF05658"/>
    </source>
</evidence>
<dbReference type="Pfam" id="PF05658">
    <property type="entry name" value="YadA_head"/>
    <property type="match status" value="4"/>
</dbReference>
<gene>
    <name evidence="3" type="ORF">EWM59_04615</name>
</gene>
<organism evidence="3 4">
    <name type="scientific">Emticicia agri</name>
    <dbReference type="NCBI Taxonomy" id="2492393"/>
    <lineage>
        <taxon>Bacteria</taxon>
        <taxon>Pseudomonadati</taxon>
        <taxon>Bacteroidota</taxon>
        <taxon>Cytophagia</taxon>
        <taxon>Cytophagales</taxon>
        <taxon>Leadbetterellaceae</taxon>
        <taxon>Emticicia</taxon>
    </lineage>
</organism>
<dbReference type="Proteomes" id="UP000293162">
    <property type="component" value="Unassembled WGS sequence"/>
</dbReference>